<evidence type="ECO:0008006" key="4">
    <source>
        <dbReference type="Google" id="ProtNLM"/>
    </source>
</evidence>
<keyword evidence="1" id="KW-0732">Signal</keyword>
<reference evidence="2 3" key="1">
    <citation type="submission" date="2014-12" db="EMBL/GenBank/DDBJ databases">
        <title>Genome sequence of Flavobacterium beibuense RSKm HC5.</title>
        <authorList>
            <person name="Kim J.F."/>
            <person name="Song J.Y."/>
            <person name="Kwak M.-J."/>
            <person name="Lee S.-W."/>
        </authorList>
    </citation>
    <scope>NUCLEOTIDE SEQUENCE [LARGE SCALE GENOMIC DNA]</scope>
    <source>
        <strain evidence="2 3">RSKm HC5</strain>
    </source>
</reference>
<keyword evidence="3" id="KW-1185">Reference proteome</keyword>
<feature type="chain" id="PRO_5019012181" description="Lipoprotein" evidence="1">
    <location>
        <begin position="19"/>
        <end position="130"/>
    </location>
</feature>
<evidence type="ECO:0000313" key="2">
    <source>
        <dbReference type="EMBL" id="RYJ44330.1"/>
    </source>
</evidence>
<feature type="signal peptide" evidence="1">
    <location>
        <begin position="1"/>
        <end position="18"/>
    </location>
</feature>
<dbReference type="OrthoDB" id="1260929at2"/>
<comment type="caution">
    <text evidence="2">The sequence shown here is derived from an EMBL/GenBank/DDBJ whole genome shotgun (WGS) entry which is preliminary data.</text>
</comment>
<dbReference type="AlphaFoldDB" id="A0A444WEP9"/>
<proteinExistence type="predicted"/>
<protein>
    <recommendedName>
        <fullName evidence="4">Lipoprotein</fullName>
    </recommendedName>
</protein>
<evidence type="ECO:0000256" key="1">
    <source>
        <dbReference type="SAM" id="SignalP"/>
    </source>
</evidence>
<accession>A0A444WEP9</accession>
<name>A0A444WEP9_9FLAO</name>
<gene>
    <name evidence="2" type="ORF">NU09_0940</name>
</gene>
<dbReference type="Proteomes" id="UP000289775">
    <property type="component" value="Unassembled WGS sequence"/>
</dbReference>
<organism evidence="2 3">
    <name type="scientific">Flavobacterium beibuense</name>
    <dbReference type="NCBI Taxonomy" id="657326"/>
    <lineage>
        <taxon>Bacteria</taxon>
        <taxon>Pseudomonadati</taxon>
        <taxon>Bacteroidota</taxon>
        <taxon>Flavobacteriia</taxon>
        <taxon>Flavobacteriales</taxon>
        <taxon>Flavobacteriaceae</taxon>
        <taxon>Flavobacterium</taxon>
    </lineage>
</organism>
<dbReference type="EMBL" id="JUIW01000003">
    <property type="protein sequence ID" value="RYJ44330.1"/>
    <property type="molecule type" value="Genomic_DNA"/>
</dbReference>
<sequence>MKRILIIAILAVAVNVVACNDKKTDGASNDATDVTEVDNTTVVTPEPSANAETKSVTVKGIVIKVEHGKDGYTAKIKDGDGQYYFVTVSRANLTEPSNYREVNVNDEITASGEQWEMNGEVHIKAISVII</sequence>
<evidence type="ECO:0000313" key="3">
    <source>
        <dbReference type="Proteomes" id="UP000289775"/>
    </source>
</evidence>
<dbReference type="RefSeq" id="WP_129750102.1">
    <property type="nucleotide sequence ID" value="NZ_JUIW01000003.1"/>
</dbReference>